<proteinExistence type="predicted"/>
<keyword evidence="1" id="KW-0496">Mitochondrion</keyword>
<evidence type="ECO:0000313" key="1">
    <source>
        <dbReference type="EMBL" id="QCQ81961.1"/>
    </source>
</evidence>
<geneLocation type="mitochondrion" evidence="1"/>
<sequence length="102" mass="12140">MNNEALYSFQTKKESTNRGKRMCNQLVVLGRKVNQRIYFGPRWSKYDQISMWMNQQCKLVFSQNRKKGSHQFEVDGKTLHSYFIFSCKMKRISSSWASQLQS</sequence>
<gene>
    <name evidence="1" type="primary">orf156</name>
</gene>
<organism evidence="1">
    <name type="scientific">Ammopiptanthus mongolicus</name>
    <name type="common">Piptanthus mongolicus</name>
    <dbReference type="NCBI Taxonomy" id="126911"/>
    <lineage>
        <taxon>Eukaryota</taxon>
        <taxon>Viridiplantae</taxon>
        <taxon>Streptophyta</taxon>
        <taxon>Embryophyta</taxon>
        <taxon>Tracheophyta</taxon>
        <taxon>Spermatophyta</taxon>
        <taxon>Magnoliopsida</taxon>
        <taxon>eudicotyledons</taxon>
        <taxon>Gunneridae</taxon>
        <taxon>Pentapetalae</taxon>
        <taxon>rosids</taxon>
        <taxon>fabids</taxon>
        <taxon>Fabales</taxon>
        <taxon>Fabaceae</taxon>
        <taxon>Papilionoideae</taxon>
        <taxon>50 kb inversion clade</taxon>
        <taxon>genistoids sensu lato</taxon>
        <taxon>core genistoids</taxon>
        <taxon>Sophoreae</taxon>
        <taxon>Ammopiptanthus</taxon>
    </lineage>
</organism>
<name>A0A4V1F4X7_AMMMO</name>
<dbReference type="EMBL" id="MG011535">
    <property type="protein sequence ID" value="QCQ81961.1"/>
    <property type="molecule type" value="Genomic_DNA"/>
</dbReference>
<accession>A0A4V1F4X7</accession>
<reference evidence="1" key="1">
    <citation type="journal article" date="2019" name="Plant Syst. Evol.">
        <title>Analyses of mitochondrial genomes of the genus Ammopiptanthus provide new insights into the evolution of legume plants.</title>
        <authorList>
            <person name="Feng L."/>
            <person name="Li N."/>
            <person name="Yang W."/>
            <person name="Li Y."/>
            <person name="Wang C.-M."/>
            <person name="Tong S.-W."/>
            <person name="He J.-X."/>
        </authorList>
    </citation>
    <scope>NUCLEOTIDE SEQUENCE</scope>
</reference>
<dbReference type="AlphaFoldDB" id="A0A4V1F4X7"/>
<protein>
    <submittedName>
        <fullName evidence="1">Uncharacterized protein</fullName>
    </submittedName>
</protein>